<dbReference type="EMBL" id="LITT01000046">
    <property type="protein sequence ID" value="OAA83928.1"/>
    <property type="molecule type" value="Genomic_DNA"/>
</dbReference>
<dbReference type="EC" id="1.17.1.4" evidence="3"/>
<dbReference type="NCBIfam" id="NF045664">
    <property type="entry name" value="XdhC_rel_AOR"/>
    <property type="match status" value="1"/>
</dbReference>
<protein>
    <submittedName>
        <fullName evidence="3">Putative xanthine dehydrogenase subunit A</fullName>
        <ecNumber evidence="3">1.17.1.4</ecNumber>
    </submittedName>
</protein>
<evidence type="ECO:0000259" key="1">
    <source>
        <dbReference type="Pfam" id="PF02625"/>
    </source>
</evidence>
<gene>
    <name evidence="3" type="primary">pucA_4</name>
    <name evidence="3" type="ORF">WY13_03057</name>
</gene>
<dbReference type="InterPro" id="IPR052698">
    <property type="entry name" value="MoCofactor_Util/Proc"/>
</dbReference>
<dbReference type="Proteomes" id="UP000077407">
    <property type="component" value="Unassembled WGS sequence"/>
</dbReference>
<dbReference type="AlphaFoldDB" id="A0A162L3N5"/>
<name>A0A162L3N5_9CLOT</name>
<proteinExistence type="predicted"/>
<dbReference type="RefSeq" id="WP_063556382.1">
    <property type="nucleotide sequence ID" value="NZ_LITT01000046.1"/>
</dbReference>
<dbReference type="Pfam" id="PF02625">
    <property type="entry name" value="XdhC_CoxI"/>
    <property type="match status" value="1"/>
</dbReference>
<accession>A0A162L3N5</accession>
<evidence type="ECO:0000259" key="2">
    <source>
        <dbReference type="Pfam" id="PF13478"/>
    </source>
</evidence>
<dbReference type="InterPro" id="IPR027051">
    <property type="entry name" value="XdhC_Rossmann_dom"/>
</dbReference>
<evidence type="ECO:0000313" key="4">
    <source>
        <dbReference type="Proteomes" id="UP000077407"/>
    </source>
</evidence>
<dbReference type="Pfam" id="PF13478">
    <property type="entry name" value="XdhC_C"/>
    <property type="match status" value="1"/>
</dbReference>
<organism evidence="3 4">
    <name type="scientific">Clostridium ljungdahlii</name>
    <dbReference type="NCBI Taxonomy" id="1538"/>
    <lineage>
        <taxon>Bacteria</taxon>
        <taxon>Bacillati</taxon>
        <taxon>Bacillota</taxon>
        <taxon>Clostridia</taxon>
        <taxon>Eubacteriales</taxon>
        <taxon>Clostridiaceae</taxon>
        <taxon>Clostridium</taxon>
    </lineage>
</organism>
<dbReference type="PANTHER" id="PTHR30388:SF6">
    <property type="entry name" value="XANTHINE DEHYDROGENASE SUBUNIT A-RELATED"/>
    <property type="match status" value="1"/>
</dbReference>
<feature type="domain" description="XdhC Rossmann" evidence="2">
    <location>
        <begin position="197"/>
        <end position="340"/>
    </location>
</feature>
<dbReference type="Gene3D" id="3.40.50.720">
    <property type="entry name" value="NAD(P)-binding Rossmann-like Domain"/>
    <property type="match status" value="1"/>
</dbReference>
<keyword evidence="3" id="KW-0560">Oxidoreductase</keyword>
<dbReference type="InterPro" id="IPR003777">
    <property type="entry name" value="XdhC_CoxI"/>
</dbReference>
<dbReference type="PANTHER" id="PTHR30388">
    <property type="entry name" value="ALDEHYDE OXIDOREDUCTASE MOLYBDENUM COFACTOR ASSEMBLY PROTEIN"/>
    <property type="match status" value="1"/>
</dbReference>
<dbReference type="OrthoDB" id="9773039at2"/>
<reference evidence="3 4" key="1">
    <citation type="journal article" date="2015" name="Biotechnol. Bioeng.">
        <title>Genome sequence and phenotypic characterization of Caulobacter segnis.</title>
        <authorList>
            <person name="Patel S."/>
            <person name="Fletcher B."/>
            <person name="Scott D.C."/>
            <person name="Ely B."/>
        </authorList>
    </citation>
    <scope>NUCLEOTIDE SEQUENCE [LARGE SCALE GENOMIC DNA]</scope>
    <source>
        <strain evidence="3 4">ERI-2</strain>
    </source>
</reference>
<dbReference type="PATRIC" id="fig|1538.10.peg.3078"/>
<feature type="domain" description="XdhC- CoxI" evidence="1">
    <location>
        <begin position="12"/>
        <end position="70"/>
    </location>
</feature>
<comment type="caution">
    <text evidence="3">The sequence shown here is derived from an EMBL/GenBank/DDBJ whole genome shotgun (WGS) entry which is preliminary data.</text>
</comment>
<sequence>MEDIYEKINELLDRREDFVLATILKKSRAVSREESTKMIIKKDLSIIGTIGGGIFEAAAIKLSSKVFESSEYIIKKCSLIGEGAEKLEAACGGDIKLLLEYVDCNDSKMVEMYKNVQKLKRRGDNFVIVTRIPEKGKSIKGIDKWVCSESSLYGEEDEKVQCVIRKIREEFKHVTIQYIDLDEGHYLIEPVLNCKTLYIIGAGHVSQKIAEVTKILDFKTIVIDDRKEFANRERFKDVEEVKVVPSFENILKYINVDNNSYIVIVTRGHAYDKEVLGQMLRTDAEYIGMIGSKTKREFVYNCLLNEGYTEKDLKRVHSPIGITIFAQTPEEIAISIVAELIKVQRESFNRKNKVEAMII</sequence>
<evidence type="ECO:0000313" key="3">
    <source>
        <dbReference type="EMBL" id="OAA83928.1"/>
    </source>
</evidence>
<dbReference type="GO" id="GO:0004854">
    <property type="term" value="F:xanthine dehydrogenase activity"/>
    <property type="evidence" value="ECO:0007669"/>
    <property type="project" value="UniProtKB-EC"/>
</dbReference>